<dbReference type="EMBL" id="KI925456">
    <property type="protein sequence ID" value="ETW83957.1"/>
    <property type="molecule type" value="Genomic_DNA"/>
</dbReference>
<proteinExistence type="predicted"/>
<dbReference type="InParanoid" id="W4KDM6"/>
<sequence length="159" mass="17945">MKSINYPQFHHHLHLQGTAYQKDSPDSPWTKEACVVVPQGIDHLPKSCRYSTLDQPLGSVLFQMCDCCFGVEWQKGKAVQEKTACAAFPKTIQNAVSLSAVTFRLKSPLQVRVVLRSSTFLAHEHQQPISDALLKNVVGDRGRRYSSQLYWKLTTHSFA</sequence>
<dbReference type="RefSeq" id="XP_009543684.1">
    <property type="nucleotide sequence ID" value="XM_009545389.1"/>
</dbReference>
<dbReference type="HOGENOM" id="CLU_1660989_0_0_1"/>
<gene>
    <name evidence="1" type="ORF">HETIRDRAFT_408210</name>
</gene>
<accession>W4KDM6</accession>
<dbReference type="GeneID" id="20672671"/>
<dbReference type="KEGG" id="hir:HETIRDRAFT_408210"/>
<keyword evidence="2" id="KW-1185">Reference proteome</keyword>
<name>W4KDM6_HETIT</name>
<dbReference type="Proteomes" id="UP000030671">
    <property type="component" value="Unassembled WGS sequence"/>
</dbReference>
<reference evidence="1 2" key="1">
    <citation type="journal article" date="2012" name="New Phytol.">
        <title>Insight into trade-off between wood decay and parasitism from the genome of a fungal forest pathogen.</title>
        <authorList>
            <person name="Olson A."/>
            <person name="Aerts A."/>
            <person name="Asiegbu F."/>
            <person name="Belbahri L."/>
            <person name="Bouzid O."/>
            <person name="Broberg A."/>
            <person name="Canback B."/>
            <person name="Coutinho P.M."/>
            <person name="Cullen D."/>
            <person name="Dalman K."/>
            <person name="Deflorio G."/>
            <person name="van Diepen L.T."/>
            <person name="Dunand C."/>
            <person name="Duplessis S."/>
            <person name="Durling M."/>
            <person name="Gonthier P."/>
            <person name="Grimwood J."/>
            <person name="Fossdal C.G."/>
            <person name="Hansson D."/>
            <person name="Henrissat B."/>
            <person name="Hietala A."/>
            <person name="Himmelstrand K."/>
            <person name="Hoffmeister D."/>
            <person name="Hogberg N."/>
            <person name="James T.Y."/>
            <person name="Karlsson M."/>
            <person name="Kohler A."/>
            <person name="Kues U."/>
            <person name="Lee Y.H."/>
            <person name="Lin Y.C."/>
            <person name="Lind M."/>
            <person name="Lindquist E."/>
            <person name="Lombard V."/>
            <person name="Lucas S."/>
            <person name="Lunden K."/>
            <person name="Morin E."/>
            <person name="Murat C."/>
            <person name="Park J."/>
            <person name="Raffaello T."/>
            <person name="Rouze P."/>
            <person name="Salamov A."/>
            <person name="Schmutz J."/>
            <person name="Solheim H."/>
            <person name="Stahlberg J."/>
            <person name="Velez H."/>
            <person name="de Vries R.P."/>
            <person name="Wiebenga A."/>
            <person name="Woodward S."/>
            <person name="Yakovlev I."/>
            <person name="Garbelotto M."/>
            <person name="Martin F."/>
            <person name="Grigoriev I.V."/>
            <person name="Stenlid J."/>
        </authorList>
    </citation>
    <scope>NUCLEOTIDE SEQUENCE [LARGE SCALE GENOMIC DNA]</scope>
    <source>
        <strain evidence="1 2">TC 32-1</strain>
    </source>
</reference>
<dbReference type="AlphaFoldDB" id="W4KDM6"/>
<protein>
    <submittedName>
        <fullName evidence="1">Uncharacterized protein</fullName>
    </submittedName>
</protein>
<evidence type="ECO:0000313" key="2">
    <source>
        <dbReference type="Proteomes" id="UP000030671"/>
    </source>
</evidence>
<evidence type="ECO:0000313" key="1">
    <source>
        <dbReference type="EMBL" id="ETW83957.1"/>
    </source>
</evidence>
<organism evidence="1 2">
    <name type="scientific">Heterobasidion irregulare (strain TC 32-1)</name>
    <dbReference type="NCBI Taxonomy" id="747525"/>
    <lineage>
        <taxon>Eukaryota</taxon>
        <taxon>Fungi</taxon>
        <taxon>Dikarya</taxon>
        <taxon>Basidiomycota</taxon>
        <taxon>Agaricomycotina</taxon>
        <taxon>Agaricomycetes</taxon>
        <taxon>Russulales</taxon>
        <taxon>Bondarzewiaceae</taxon>
        <taxon>Heterobasidion</taxon>
        <taxon>Heterobasidion annosum species complex</taxon>
    </lineage>
</organism>